<organism evidence="2 3">
    <name type="scientific">Henosepilachna vigintioctopunctata</name>
    <dbReference type="NCBI Taxonomy" id="420089"/>
    <lineage>
        <taxon>Eukaryota</taxon>
        <taxon>Metazoa</taxon>
        <taxon>Ecdysozoa</taxon>
        <taxon>Arthropoda</taxon>
        <taxon>Hexapoda</taxon>
        <taxon>Insecta</taxon>
        <taxon>Pterygota</taxon>
        <taxon>Neoptera</taxon>
        <taxon>Endopterygota</taxon>
        <taxon>Coleoptera</taxon>
        <taxon>Polyphaga</taxon>
        <taxon>Cucujiformia</taxon>
        <taxon>Coccinelloidea</taxon>
        <taxon>Coccinellidae</taxon>
        <taxon>Epilachninae</taxon>
        <taxon>Epilachnini</taxon>
        <taxon>Henosepilachna</taxon>
    </lineage>
</organism>
<dbReference type="EMBL" id="JARQZJ010000013">
    <property type="protein sequence ID" value="KAK9872732.1"/>
    <property type="molecule type" value="Genomic_DNA"/>
</dbReference>
<evidence type="ECO:0000256" key="1">
    <source>
        <dbReference type="SAM" id="MobiDB-lite"/>
    </source>
</evidence>
<feature type="region of interest" description="Disordered" evidence="1">
    <location>
        <begin position="1"/>
        <end position="32"/>
    </location>
</feature>
<protein>
    <submittedName>
        <fullName evidence="2">Uncharacterized protein</fullName>
    </submittedName>
</protein>
<sequence>MDSDSSKSETQSSRLGTPPRKQRKRHYDQKYSKLREKDKEFAGWLQESTKGEGYFYRKSCRCDLKCSGGRFILNKHKGDLKKLIQNVCLDSEIAEEITSEKTKAQAIVTNVTGKLSHSELVKLYKLKNFLLLLMKALINQQQNTWRLLPEQQ</sequence>
<keyword evidence="3" id="KW-1185">Reference proteome</keyword>
<name>A0AAW1TXB9_9CUCU</name>
<dbReference type="AlphaFoldDB" id="A0AAW1TXB9"/>
<evidence type="ECO:0000313" key="2">
    <source>
        <dbReference type="EMBL" id="KAK9872732.1"/>
    </source>
</evidence>
<accession>A0AAW1TXB9</accession>
<comment type="caution">
    <text evidence="2">The sequence shown here is derived from an EMBL/GenBank/DDBJ whole genome shotgun (WGS) entry which is preliminary data.</text>
</comment>
<reference evidence="2 3" key="1">
    <citation type="submission" date="2023-03" db="EMBL/GenBank/DDBJ databases">
        <title>Genome insight into feeding habits of ladybird beetles.</title>
        <authorList>
            <person name="Li H.-S."/>
            <person name="Huang Y.-H."/>
            <person name="Pang H."/>
        </authorList>
    </citation>
    <scope>NUCLEOTIDE SEQUENCE [LARGE SCALE GENOMIC DNA]</scope>
    <source>
        <strain evidence="2">SYSU_2023b</strain>
        <tissue evidence="2">Whole body</tissue>
    </source>
</reference>
<evidence type="ECO:0000313" key="3">
    <source>
        <dbReference type="Proteomes" id="UP001431783"/>
    </source>
</evidence>
<proteinExistence type="predicted"/>
<dbReference type="Proteomes" id="UP001431783">
    <property type="component" value="Unassembled WGS sequence"/>
</dbReference>
<gene>
    <name evidence="2" type="ORF">WA026_019513</name>
</gene>